<sequence>MEFGLTIMNPGEAGYVYILFQRLALTKHCTSVVWKTGMVPPKSSPPLIWTDALCVVLGTKADGRITQGDLWSVTYHTRWSLHYGKESGEDGYSLLQEPDPGTTIEDDVIIENRSGTKVIVGIGMDRIGALYMEDILSNENVIFKMAPTYYLGLLSPDQVVEIGRVVAESDQGGQGGEKGPLTPKDMLASCAVALTPHRTQALANVTVRPDGKPAISISYLA</sequence>
<name>E6VYX2_PSEA9</name>
<dbReference type="RefSeq" id="WP_013513567.1">
    <property type="nucleotide sequence ID" value="NC_014844.1"/>
</dbReference>
<accession>E6VYX2</accession>
<organism evidence="1 2">
    <name type="scientific">Pseudodesulfovibrio aespoeensis (strain ATCC 700646 / DSM 10631 / Aspo-2)</name>
    <name type="common">Desulfovibrio aespoeensis</name>
    <dbReference type="NCBI Taxonomy" id="643562"/>
    <lineage>
        <taxon>Bacteria</taxon>
        <taxon>Pseudomonadati</taxon>
        <taxon>Thermodesulfobacteriota</taxon>
        <taxon>Desulfovibrionia</taxon>
        <taxon>Desulfovibrionales</taxon>
        <taxon>Desulfovibrionaceae</taxon>
    </lineage>
</organism>
<dbReference type="Proteomes" id="UP000002191">
    <property type="component" value="Chromosome"/>
</dbReference>
<dbReference type="KEGG" id="das:Daes_0617"/>
<dbReference type="AlphaFoldDB" id="E6VYX2"/>
<dbReference type="STRING" id="643562.Daes_0617"/>
<gene>
    <name evidence="1" type="ordered locus">Daes_0617</name>
</gene>
<evidence type="ECO:0000313" key="2">
    <source>
        <dbReference type="Proteomes" id="UP000002191"/>
    </source>
</evidence>
<dbReference type="EMBL" id="CP002431">
    <property type="protein sequence ID" value="ADU61635.1"/>
    <property type="molecule type" value="Genomic_DNA"/>
</dbReference>
<reference evidence="1 2" key="2">
    <citation type="journal article" date="2014" name="Genome Announc.">
        <title>Complete Genome Sequence of the Subsurface, Mesophilic Sulfate-Reducing Bacterium Desulfovibrio aespoeensis Aspo-2.</title>
        <authorList>
            <person name="Pedersen K."/>
            <person name="Bengtsson A."/>
            <person name="Edlund J."/>
            <person name="Rabe L."/>
            <person name="Hazen T."/>
            <person name="Chakraborty R."/>
            <person name="Goodwin L."/>
            <person name="Shapiro N."/>
        </authorList>
    </citation>
    <scope>NUCLEOTIDE SEQUENCE [LARGE SCALE GENOMIC DNA]</scope>
    <source>
        <strain evidence="2">ATCC 700646 / DSM 10631 / Aspo-2</strain>
    </source>
</reference>
<proteinExistence type="predicted"/>
<reference evidence="2" key="1">
    <citation type="submission" date="2010-12" db="EMBL/GenBank/DDBJ databases">
        <title>Complete sequence of Desulfovibrio aespoeensis Aspo-2.</title>
        <authorList>
            <consortium name="US DOE Joint Genome Institute"/>
            <person name="Lucas S."/>
            <person name="Copeland A."/>
            <person name="Lapidus A."/>
            <person name="Cheng J.-F."/>
            <person name="Goodwin L."/>
            <person name="Pitluck S."/>
            <person name="Chertkov O."/>
            <person name="Misra M."/>
            <person name="Detter J.C."/>
            <person name="Han C."/>
            <person name="Tapia R."/>
            <person name="Land M."/>
            <person name="Hauser L."/>
            <person name="Kyrpides N."/>
            <person name="Ivanova N."/>
            <person name="Ovchinnikova G."/>
            <person name="Pedersen K."/>
            <person name="Jagevall S."/>
            <person name="Hazen T."/>
            <person name="Woyke T."/>
        </authorList>
    </citation>
    <scope>NUCLEOTIDE SEQUENCE [LARGE SCALE GENOMIC DNA]</scope>
    <source>
        <strain evidence="2">ATCC 700646 / DSM 10631 / Aspo-2</strain>
    </source>
</reference>
<dbReference type="HOGENOM" id="CLU_1248952_0_0_7"/>
<evidence type="ECO:0000313" key="1">
    <source>
        <dbReference type="EMBL" id="ADU61635.1"/>
    </source>
</evidence>
<protein>
    <submittedName>
        <fullName evidence="1">Uncharacterized protein</fullName>
    </submittedName>
</protein>
<keyword evidence="2" id="KW-1185">Reference proteome</keyword>